<accession>A0A097R2B3</accession>
<dbReference type="Proteomes" id="UP000029986">
    <property type="component" value="Chromosome"/>
</dbReference>
<dbReference type="PIRSF" id="PIRSF016578">
    <property type="entry name" value="HsaA"/>
    <property type="match status" value="1"/>
</dbReference>
<dbReference type="NCBIfam" id="TIGR04022">
    <property type="entry name" value="sulfur_SfnB"/>
    <property type="match status" value="1"/>
</dbReference>
<dbReference type="PATRIC" id="fig|1453496.5.peg.2230"/>
<dbReference type="Gene3D" id="2.40.110.10">
    <property type="entry name" value="Butyryl-CoA Dehydrogenase, subunit A, domain 2"/>
    <property type="match status" value="1"/>
</dbReference>
<dbReference type="Gene3D" id="1.10.540.10">
    <property type="entry name" value="Acyl-CoA dehydrogenase/oxidase, N-terminal domain"/>
    <property type="match status" value="1"/>
</dbReference>
<dbReference type="PANTHER" id="PTHR43884">
    <property type="entry name" value="ACYL-COA DEHYDROGENASE"/>
    <property type="match status" value="1"/>
</dbReference>
<dbReference type="EMBL" id="CP009706">
    <property type="protein sequence ID" value="AIU72865.1"/>
    <property type="molecule type" value="Genomic_DNA"/>
</dbReference>
<dbReference type="HOGENOM" id="CLU_018204_10_0_6"/>
<dbReference type="RefSeq" id="WP_025801349.1">
    <property type="nucleotide sequence ID" value="NZ_CP009706.1"/>
</dbReference>
<evidence type="ECO:0000256" key="1">
    <source>
        <dbReference type="ARBA" id="ARBA00023002"/>
    </source>
</evidence>
<dbReference type="Pfam" id="PF08028">
    <property type="entry name" value="Acyl-CoA_dh_2"/>
    <property type="match status" value="1"/>
</dbReference>
<feature type="domain" description="Acyl-CoA dehydrogenase/oxidase N-terminal" evidence="2">
    <location>
        <begin position="26"/>
        <end position="123"/>
    </location>
</feature>
<proteinExistence type="predicted"/>
<dbReference type="GO" id="GO:0006552">
    <property type="term" value="P:L-leucine catabolic process"/>
    <property type="evidence" value="ECO:0007669"/>
    <property type="project" value="TreeGrafter"/>
</dbReference>
<dbReference type="AlphaFoldDB" id="A0A097R2B3"/>
<feature type="domain" description="Acyl-CoA dehydrogenase C-terminal" evidence="3">
    <location>
        <begin position="243"/>
        <end position="376"/>
    </location>
</feature>
<dbReference type="SUPFAM" id="SSF56645">
    <property type="entry name" value="Acyl-CoA dehydrogenase NM domain-like"/>
    <property type="match status" value="1"/>
</dbReference>
<organism evidence="4 5">
    <name type="scientific">Hafnia alvei FB1</name>
    <dbReference type="NCBI Taxonomy" id="1453496"/>
    <lineage>
        <taxon>Bacteria</taxon>
        <taxon>Pseudomonadati</taxon>
        <taxon>Pseudomonadota</taxon>
        <taxon>Gammaproteobacteria</taxon>
        <taxon>Enterobacterales</taxon>
        <taxon>Hafniaceae</taxon>
        <taxon>Hafnia</taxon>
    </lineage>
</organism>
<dbReference type="InterPro" id="IPR046373">
    <property type="entry name" value="Acyl-CoA_Oxase/DH_mid-dom_sf"/>
</dbReference>
<dbReference type="GO" id="GO:0008470">
    <property type="term" value="F:3-methylbutanoyl-CoA dehydrogenase activity"/>
    <property type="evidence" value="ECO:0007669"/>
    <property type="project" value="TreeGrafter"/>
</dbReference>
<dbReference type="Pfam" id="PF02771">
    <property type="entry name" value="Acyl-CoA_dh_N"/>
    <property type="match status" value="1"/>
</dbReference>
<dbReference type="Gene3D" id="1.20.140.10">
    <property type="entry name" value="Butyryl-CoA Dehydrogenase, subunit A, domain 3"/>
    <property type="match status" value="1"/>
</dbReference>
<name>A0A097R2B3_HAFAL</name>
<dbReference type="InterPro" id="IPR009100">
    <property type="entry name" value="AcylCoA_DH/oxidase_NM_dom_sf"/>
</dbReference>
<reference evidence="4 5" key="1">
    <citation type="journal article" date="2014" name="Gut Pathog.">
        <title>Gene clusters of Hafnia alvei strain FB1 important in survival and pathogenesis: a draft genome perspective.</title>
        <authorList>
            <person name="Tan J.Y."/>
            <person name="Yin W.F."/>
            <person name="Chan K.G."/>
        </authorList>
    </citation>
    <scope>NUCLEOTIDE SEQUENCE [LARGE SCALE GENOMIC DNA]</scope>
    <source>
        <strain evidence="4 5">FB1</strain>
    </source>
</reference>
<dbReference type="InterPro" id="IPR036250">
    <property type="entry name" value="AcylCo_DH-like_C"/>
</dbReference>
<dbReference type="InterPro" id="IPR037069">
    <property type="entry name" value="AcylCoA_DH/ox_N_sf"/>
</dbReference>
<dbReference type="PANTHER" id="PTHR43884:SF12">
    <property type="entry name" value="ISOVALERYL-COA DEHYDROGENASE, MITOCHONDRIAL-RELATED"/>
    <property type="match status" value="1"/>
</dbReference>
<dbReference type="SUPFAM" id="SSF47203">
    <property type="entry name" value="Acyl-CoA dehydrogenase C-terminal domain-like"/>
    <property type="match status" value="1"/>
</dbReference>
<evidence type="ECO:0000313" key="4">
    <source>
        <dbReference type="EMBL" id="AIU72865.1"/>
    </source>
</evidence>
<dbReference type="GO" id="GO:0050660">
    <property type="term" value="F:flavin adenine dinucleotide binding"/>
    <property type="evidence" value="ECO:0007669"/>
    <property type="project" value="InterPro"/>
</dbReference>
<dbReference type="eggNOG" id="COG1960">
    <property type="taxonomic scope" value="Bacteria"/>
</dbReference>
<dbReference type="InterPro" id="IPR013107">
    <property type="entry name" value="Acyl-CoA_DH_C"/>
</dbReference>
<evidence type="ECO:0000259" key="2">
    <source>
        <dbReference type="Pfam" id="PF02771"/>
    </source>
</evidence>
<protein>
    <submittedName>
        <fullName evidence="4">Acyl-CoA dehydrogenase</fullName>
    </submittedName>
</protein>
<keyword evidence="1" id="KW-0560">Oxidoreductase</keyword>
<dbReference type="InterPro" id="IPR013786">
    <property type="entry name" value="AcylCoA_DH/ox_N"/>
</dbReference>
<dbReference type="OrthoDB" id="6502068at2"/>
<dbReference type="KEGG" id="hav:AT03_11065"/>
<sequence>MTTQVTPKTPAARLETTDQILALTQRLAEAFSLESALRDRERRLPDSELHTLFSSGLGGITVPAQFGGADVSCATLAQVVSRLAQADGSIGQVPQNHFYALEVLRINGTQAQQQRLYQEVLDGVHLGNALAEFGTPNAHTRRTHLHRSGDKLLLSGRKFYATGAIYAQRIPVLALGEDGNEVLIFLPRETEGLTIIDDWSGFGQRTTGSGTVLLNNCEVDIDDVVPFHTAFERPTTVGPFAQLLHAAIDQGIARAAYEDMLAFVREHGRPWIDSGLSAATDDPLTLERIGRISSRLSAGDALLEIAGLSVDTAQHNPTADSVAQASIDVAQARAYTTEVALAAGNLLFELGGSRSTLREYNLDRHWRNARTHTLHDPVRWKYHAVGNFYLNGQRPPRRGTI</sequence>
<dbReference type="InterPro" id="IPR023922">
    <property type="entry name" value="S04_starv_induced_SfnB"/>
</dbReference>
<keyword evidence="5" id="KW-1185">Reference proteome</keyword>
<evidence type="ECO:0000313" key="5">
    <source>
        <dbReference type="Proteomes" id="UP000029986"/>
    </source>
</evidence>
<evidence type="ECO:0000259" key="3">
    <source>
        <dbReference type="Pfam" id="PF08028"/>
    </source>
</evidence>
<gene>
    <name evidence="4" type="ORF">AT03_11065</name>
</gene>